<organism evidence="2 3">
    <name type="scientific">Cajanus cajan</name>
    <name type="common">Pigeon pea</name>
    <name type="synonym">Cajanus indicus</name>
    <dbReference type="NCBI Taxonomy" id="3821"/>
    <lineage>
        <taxon>Eukaryota</taxon>
        <taxon>Viridiplantae</taxon>
        <taxon>Streptophyta</taxon>
        <taxon>Embryophyta</taxon>
        <taxon>Tracheophyta</taxon>
        <taxon>Spermatophyta</taxon>
        <taxon>Magnoliopsida</taxon>
        <taxon>eudicotyledons</taxon>
        <taxon>Gunneridae</taxon>
        <taxon>Pentapetalae</taxon>
        <taxon>rosids</taxon>
        <taxon>fabids</taxon>
        <taxon>Fabales</taxon>
        <taxon>Fabaceae</taxon>
        <taxon>Papilionoideae</taxon>
        <taxon>50 kb inversion clade</taxon>
        <taxon>NPAAA clade</taxon>
        <taxon>indigoferoid/millettioid clade</taxon>
        <taxon>Phaseoleae</taxon>
        <taxon>Cajanus</taxon>
    </lineage>
</organism>
<keyword evidence="3" id="KW-1185">Reference proteome</keyword>
<dbReference type="InterPro" id="IPR054722">
    <property type="entry name" value="PolX-like_BBD"/>
</dbReference>
<dbReference type="EMBL" id="KQ483542">
    <property type="protein sequence ID" value="KYP46961.1"/>
    <property type="molecule type" value="Genomic_DNA"/>
</dbReference>
<proteinExistence type="predicted"/>
<feature type="domain" description="Retrovirus-related Pol polyprotein from transposon TNT 1-94-like beta-barrel" evidence="1">
    <location>
        <begin position="12"/>
        <end position="83"/>
    </location>
</feature>
<evidence type="ECO:0000313" key="3">
    <source>
        <dbReference type="Proteomes" id="UP000075243"/>
    </source>
</evidence>
<dbReference type="Gramene" id="C.cajan_29984.t">
    <property type="protein sequence ID" value="C.cajan_29984.t.cds1"/>
    <property type="gene ID" value="C.cajan_29984"/>
</dbReference>
<reference evidence="2" key="1">
    <citation type="journal article" date="2012" name="Nat. Biotechnol.">
        <title>Draft genome sequence of pigeonpea (Cajanus cajan), an orphan legume crop of resource-poor farmers.</title>
        <authorList>
            <person name="Varshney R.K."/>
            <person name="Chen W."/>
            <person name="Li Y."/>
            <person name="Bharti A.K."/>
            <person name="Saxena R.K."/>
            <person name="Schlueter J.A."/>
            <person name="Donoghue M.T."/>
            <person name="Azam S."/>
            <person name="Fan G."/>
            <person name="Whaley A.M."/>
            <person name="Farmer A.D."/>
            <person name="Sheridan J."/>
            <person name="Iwata A."/>
            <person name="Tuteja R."/>
            <person name="Penmetsa R.V."/>
            <person name="Wu W."/>
            <person name="Upadhyaya H.D."/>
            <person name="Yang S.P."/>
            <person name="Shah T."/>
            <person name="Saxena K.B."/>
            <person name="Michael T."/>
            <person name="McCombie W.R."/>
            <person name="Yang B."/>
            <person name="Zhang G."/>
            <person name="Yang H."/>
            <person name="Wang J."/>
            <person name="Spillane C."/>
            <person name="Cook D.R."/>
            <person name="May G.D."/>
            <person name="Xu X."/>
            <person name="Jackson S.A."/>
        </authorList>
    </citation>
    <scope>NUCLEOTIDE SEQUENCE [LARGE SCALE GENOMIC DNA]</scope>
</reference>
<dbReference type="Proteomes" id="UP000075243">
    <property type="component" value="Unassembled WGS sequence"/>
</dbReference>
<protein>
    <recommendedName>
        <fullName evidence="1">Retrovirus-related Pol polyprotein from transposon TNT 1-94-like beta-barrel domain-containing protein</fullName>
    </recommendedName>
</protein>
<evidence type="ECO:0000259" key="1">
    <source>
        <dbReference type="Pfam" id="PF22936"/>
    </source>
</evidence>
<accession>A0A151RWN0</accession>
<dbReference type="AlphaFoldDB" id="A0A151RWN0"/>
<gene>
    <name evidence="2" type="ORF">KK1_031442</name>
</gene>
<evidence type="ECO:0000313" key="2">
    <source>
        <dbReference type="EMBL" id="KYP46961.1"/>
    </source>
</evidence>
<dbReference type="Pfam" id="PF22936">
    <property type="entry name" value="Pol_BBD"/>
    <property type="match status" value="1"/>
</dbReference>
<feature type="non-terminal residue" evidence="2">
    <location>
        <position position="1"/>
    </location>
</feature>
<sequence>FGMKGKSSQGVWILDFGTTNNMTPFPSLFASFQPNNKQFIPVINGDNAPIVGFNNIQLEPSLLLHNNVLHVSKLANSLISITKSSLQT</sequence>
<name>A0A151RWN0_CAJCA</name>